<reference evidence="2 3" key="1">
    <citation type="journal article" date="2013" name="Nat. Genet.">
        <title>The high-quality draft genome of peach (Prunus persica) identifies unique patterns of genetic diversity, domestication and genome evolution.</title>
        <authorList>
            <consortium name="International Peach Genome Initiative"/>
            <person name="Verde I."/>
            <person name="Abbott A.G."/>
            <person name="Scalabrin S."/>
            <person name="Jung S."/>
            <person name="Shu S."/>
            <person name="Marroni F."/>
            <person name="Zhebentyayeva T."/>
            <person name="Dettori M.T."/>
            <person name="Grimwood J."/>
            <person name="Cattonaro F."/>
            <person name="Zuccolo A."/>
            <person name="Rossini L."/>
            <person name="Jenkins J."/>
            <person name="Vendramin E."/>
            <person name="Meisel L.A."/>
            <person name="Decroocq V."/>
            <person name="Sosinski B."/>
            <person name="Prochnik S."/>
            <person name="Mitros T."/>
            <person name="Policriti A."/>
            <person name="Cipriani G."/>
            <person name="Dondini L."/>
            <person name="Ficklin S."/>
            <person name="Goodstein D.M."/>
            <person name="Xuan P."/>
            <person name="Del Fabbro C."/>
            <person name="Aramini V."/>
            <person name="Copetti D."/>
            <person name="Gonzalez S."/>
            <person name="Horner D.S."/>
            <person name="Falchi R."/>
            <person name="Lucas S."/>
            <person name="Mica E."/>
            <person name="Maldonado J."/>
            <person name="Lazzari B."/>
            <person name="Bielenberg D."/>
            <person name="Pirona R."/>
            <person name="Miculan M."/>
            <person name="Barakat A."/>
            <person name="Testolin R."/>
            <person name="Stella A."/>
            <person name="Tartarini S."/>
            <person name="Tonutti P."/>
            <person name="Arus P."/>
            <person name="Orellana A."/>
            <person name="Wells C."/>
            <person name="Main D."/>
            <person name="Vizzotto G."/>
            <person name="Silva H."/>
            <person name="Salamini F."/>
            <person name="Schmutz J."/>
            <person name="Morgante M."/>
            <person name="Rokhsar D.S."/>
        </authorList>
    </citation>
    <scope>NUCLEOTIDE SEQUENCE [LARGE SCALE GENOMIC DNA]</scope>
    <source>
        <strain evidence="3">cv. Nemared</strain>
    </source>
</reference>
<keyword evidence="1" id="KW-0812">Transmembrane</keyword>
<keyword evidence="1" id="KW-0472">Membrane</keyword>
<feature type="transmembrane region" description="Helical" evidence="1">
    <location>
        <begin position="96"/>
        <end position="116"/>
    </location>
</feature>
<evidence type="ECO:0000313" key="3">
    <source>
        <dbReference type="Proteomes" id="UP000006882"/>
    </source>
</evidence>
<evidence type="ECO:0000313" key="2">
    <source>
        <dbReference type="EMBL" id="ONI20749.1"/>
    </source>
</evidence>
<dbReference type="Proteomes" id="UP000006882">
    <property type="component" value="Chromosome G2"/>
</dbReference>
<keyword evidence="1" id="KW-1133">Transmembrane helix</keyword>
<sequence>MEETLEEWLSAKVASDGLVTNSIKNPSVYGWNNFKVKLEKQFSATLGRSSYMSMCYKVDDIGVNGNDKWSTVGIVSSMNEVFEHHLVRTLQEKRMGCYYAVFVRQFGLLFFIAGYLDIFCYIKSKPLNVL</sequence>
<gene>
    <name evidence="2" type="ORF">PRUPE_2G031600</name>
</gene>
<name>A0A251QA96_PRUPE</name>
<proteinExistence type="predicted"/>
<evidence type="ECO:0000256" key="1">
    <source>
        <dbReference type="SAM" id="Phobius"/>
    </source>
</evidence>
<accession>A0A251QA96</accession>
<organism evidence="2 3">
    <name type="scientific">Prunus persica</name>
    <name type="common">Peach</name>
    <name type="synonym">Amygdalus persica</name>
    <dbReference type="NCBI Taxonomy" id="3760"/>
    <lineage>
        <taxon>Eukaryota</taxon>
        <taxon>Viridiplantae</taxon>
        <taxon>Streptophyta</taxon>
        <taxon>Embryophyta</taxon>
        <taxon>Tracheophyta</taxon>
        <taxon>Spermatophyta</taxon>
        <taxon>Magnoliopsida</taxon>
        <taxon>eudicotyledons</taxon>
        <taxon>Gunneridae</taxon>
        <taxon>Pentapetalae</taxon>
        <taxon>rosids</taxon>
        <taxon>fabids</taxon>
        <taxon>Rosales</taxon>
        <taxon>Rosaceae</taxon>
        <taxon>Amygdaloideae</taxon>
        <taxon>Amygdaleae</taxon>
        <taxon>Prunus</taxon>
    </lineage>
</organism>
<dbReference type="AlphaFoldDB" id="A0A251QA96"/>
<dbReference type="EMBL" id="CM007652">
    <property type="protein sequence ID" value="ONI20749.1"/>
    <property type="molecule type" value="Genomic_DNA"/>
</dbReference>
<dbReference type="Gramene" id="ONI20749">
    <property type="protein sequence ID" value="ONI20749"/>
    <property type="gene ID" value="PRUPE_2G031600"/>
</dbReference>
<protein>
    <submittedName>
        <fullName evidence="2">Uncharacterized protein</fullName>
    </submittedName>
</protein>
<keyword evidence="3" id="KW-1185">Reference proteome</keyword>